<dbReference type="Proteomes" id="UP000293089">
    <property type="component" value="Unassembled WGS sequence"/>
</dbReference>
<accession>A0ABY1WBZ2</accession>
<proteinExistence type="predicted"/>
<protein>
    <submittedName>
        <fullName evidence="1">Uncharacterized protein</fullName>
    </submittedName>
</protein>
<organism evidence="1 2">
    <name type="scientific">Pseudoxanthomonas winnipegensis</name>
    <dbReference type="NCBI Taxonomy" id="2480810"/>
    <lineage>
        <taxon>Bacteria</taxon>
        <taxon>Pseudomonadati</taxon>
        <taxon>Pseudomonadota</taxon>
        <taxon>Gammaproteobacteria</taxon>
        <taxon>Lysobacterales</taxon>
        <taxon>Lysobacteraceae</taxon>
        <taxon>Pseudoxanthomonas</taxon>
    </lineage>
</organism>
<gene>
    <name evidence="1" type="ORF">EA658_15480</name>
</gene>
<dbReference type="EMBL" id="SHME01000004">
    <property type="protein sequence ID" value="TAA18504.1"/>
    <property type="molecule type" value="Genomic_DNA"/>
</dbReference>
<evidence type="ECO:0000313" key="1">
    <source>
        <dbReference type="EMBL" id="TAA18504.1"/>
    </source>
</evidence>
<evidence type="ECO:0000313" key="2">
    <source>
        <dbReference type="Proteomes" id="UP000293089"/>
    </source>
</evidence>
<keyword evidence="2" id="KW-1185">Reference proteome</keyword>
<reference evidence="1 2" key="1">
    <citation type="submission" date="2019-02" db="EMBL/GenBank/DDBJ databases">
        <title>WGS of Pseudoxanthomonas species novum from clinical isolates.</title>
        <authorList>
            <person name="Bernier A.-M."/>
            <person name="Bernard K."/>
            <person name="Vachon A."/>
        </authorList>
    </citation>
    <scope>NUCLEOTIDE SEQUENCE [LARGE SCALE GENOMIC DNA]</scope>
    <source>
        <strain evidence="2">NML 170316</strain>
    </source>
</reference>
<name>A0ABY1WBZ2_9GAMM</name>
<sequence>MNKSSIPDVGLVYIESFEDPSFAEFARDLTAEGLDVRIESRPDPGAYAGVEWLLPTAVVVFLGRSYFDAFLKEAGKDHYQLVRKALMKVSRRFFSKGAPQGPVIFTKGKAESDIPRFSLSYSVMAEVGGGLRVKLLLQSDLDAELCNEAQTAFLKFLSSLYDGTLDVSAVRGLARAVPQNNTLLIAYNYEDELLEVIDPLDGRRRSGGSDAQLGPDRSGDA</sequence>
<comment type="caution">
    <text evidence="1">The sequence shown here is derived from an EMBL/GenBank/DDBJ whole genome shotgun (WGS) entry which is preliminary data.</text>
</comment>
<dbReference type="RefSeq" id="WP_130529455.1">
    <property type="nucleotide sequence ID" value="NZ_SHMD01000002.1"/>
</dbReference>